<dbReference type="EMBL" id="NIDF01000111">
    <property type="protein sequence ID" value="TYJ52887.1"/>
    <property type="molecule type" value="Genomic_DNA"/>
</dbReference>
<gene>
    <name evidence="1" type="ORF">B9479_006475</name>
</gene>
<name>A0A5D3AN06_9TREE</name>
<dbReference type="AlphaFoldDB" id="A0A5D3AN06"/>
<reference evidence="1 2" key="1">
    <citation type="submission" date="2017-05" db="EMBL/GenBank/DDBJ databases">
        <title>The Genome Sequence of Tsuchiyaea wingfieldii DSM 27421.</title>
        <authorList>
            <person name="Cuomo C."/>
            <person name="Passer A."/>
            <person name="Billmyre B."/>
            <person name="Heitman J."/>
        </authorList>
    </citation>
    <scope>NUCLEOTIDE SEQUENCE [LARGE SCALE GENOMIC DNA]</scope>
    <source>
        <strain evidence="1 2">DSM 27421</strain>
    </source>
</reference>
<accession>A0A5D3AN06</accession>
<sequence length="92" mass="10809">MKTYLALFEEYRGVNCCYTYTYEGHLTSELAKAIHRAAFETFDAPLYFGTVSYPESTTGIFQIRKDVPWTLEERKEFEDRLTELVSMERVFG</sequence>
<proteinExistence type="predicted"/>
<comment type="caution">
    <text evidence="1">The sequence shown here is derived from an EMBL/GenBank/DDBJ whole genome shotgun (WGS) entry which is preliminary data.</text>
</comment>
<organism evidence="1 2">
    <name type="scientific">Cryptococcus floricola</name>
    <dbReference type="NCBI Taxonomy" id="2591691"/>
    <lineage>
        <taxon>Eukaryota</taxon>
        <taxon>Fungi</taxon>
        <taxon>Dikarya</taxon>
        <taxon>Basidiomycota</taxon>
        <taxon>Agaricomycotina</taxon>
        <taxon>Tremellomycetes</taxon>
        <taxon>Tremellales</taxon>
        <taxon>Cryptococcaceae</taxon>
        <taxon>Cryptococcus</taxon>
    </lineage>
</organism>
<evidence type="ECO:0000313" key="1">
    <source>
        <dbReference type="EMBL" id="TYJ52887.1"/>
    </source>
</evidence>
<dbReference type="Proteomes" id="UP000322245">
    <property type="component" value="Unassembled WGS sequence"/>
</dbReference>
<keyword evidence="2" id="KW-1185">Reference proteome</keyword>
<protein>
    <submittedName>
        <fullName evidence="1">Uncharacterized protein</fullName>
    </submittedName>
</protein>
<evidence type="ECO:0000313" key="2">
    <source>
        <dbReference type="Proteomes" id="UP000322245"/>
    </source>
</evidence>